<proteinExistence type="predicted"/>
<comment type="caution">
    <text evidence="1">The sequence shown here is derived from an EMBL/GenBank/DDBJ whole genome shotgun (WGS) entry which is preliminary data.</text>
</comment>
<gene>
    <name evidence="1" type="ORF">ILYODFUR_003258</name>
</gene>
<sequence>MFEYTQIITQTHRLGHTPMFALLPSRALAAVPTCRDTLPGDCRHSDSPRFKTIKAEQLDLKTETFSHQLSSLYERLRNTFSTNTNDRCVQDFKFLFLQPLN</sequence>
<evidence type="ECO:0000313" key="2">
    <source>
        <dbReference type="Proteomes" id="UP001482620"/>
    </source>
</evidence>
<name>A0ABV0T4V1_9TELE</name>
<evidence type="ECO:0000313" key="1">
    <source>
        <dbReference type="EMBL" id="MEQ2227910.1"/>
    </source>
</evidence>
<dbReference type="EMBL" id="JAHRIQ010023336">
    <property type="protein sequence ID" value="MEQ2227910.1"/>
    <property type="molecule type" value="Genomic_DNA"/>
</dbReference>
<reference evidence="1 2" key="1">
    <citation type="submission" date="2021-06" db="EMBL/GenBank/DDBJ databases">
        <authorList>
            <person name="Palmer J.M."/>
        </authorList>
    </citation>
    <scope>NUCLEOTIDE SEQUENCE [LARGE SCALE GENOMIC DNA]</scope>
    <source>
        <strain evidence="2">if_2019</strain>
        <tissue evidence="1">Muscle</tissue>
    </source>
</reference>
<dbReference type="Proteomes" id="UP001482620">
    <property type="component" value="Unassembled WGS sequence"/>
</dbReference>
<keyword evidence="2" id="KW-1185">Reference proteome</keyword>
<organism evidence="1 2">
    <name type="scientific">Ilyodon furcidens</name>
    <name type="common">goldbreast splitfin</name>
    <dbReference type="NCBI Taxonomy" id="33524"/>
    <lineage>
        <taxon>Eukaryota</taxon>
        <taxon>Metazoa</taxon>
        <taxon>Chordata</taxon>
        <taxon>Craniata</taxon>
        <taxon>Vertebrata</taxon>
        <taxon>Euteleostomi</taxon>
        <taxon>Actinopterygii</taxon>
        <taxon>Neopterygii</taxon>
        <taxon>Teleostei</taxon>
        <taxon>Neoteleostei</taxon>
        <taxon>Acanthomorphata</taxon>
        <taxon>Ovalentaria</taxon>
        <taxon>Atherinomorphae</taxon>
        <taxon>Cyprinodontiformes</taxon>
        <taxon>Goodeidae</taxon>
        <taxon>Ilyodon</taxon>
    </lineage>
</organism>
<accession>A0ABV0T4V1</accession>
<protein>
    <submittedName>
        <fullName evidence="1">Uncharacterized protein</fullName>
    </submittedName>
</protein>